<dbReference type="AlphaFoldDB" id="A0A1I6PRK4"/>
<keyword evidence="1" id="KW-0732">Signal</keyword>
<reference evidence="3" key="1">
    <citation type="submission" date="2016-10" db="EMBL/GenBank/DDBJ databases">
        <authorList>
            <person name="Varghese N."/>
            <person name="Submissions S."/>
        </authorList>
    </citation>
    <scope>NUCLEOTIDE SEQUENCE [LARGE SCALE GENOMIC DNA]</scope>
    <source>
        <strain evidence="3">DSM 24450</strain>
    </source>
</reference>
<evidence type="ECO:0000313" key="2">
    <source>
        <dbReference type="EMBL" id="SFS42728.1"/>
    </source>
</evidence>
<evidence type="ECO:0000256" key="1">
    <source>
        <dbReference type="SAM" id="SignalP"/>
    </source>
</evidence>
<name>A0A1I6PRK4_9FLAO</name>
<proteinExistence type="predicted"/>
<dbReference type="Pfam" id="PF16961">
    <property type="entry name" value="OmpA_like"/>
    <property type="match status" value="1"/>
</dbReference>
<gene>
    <name evidence="2" type="ORF">SAMN04488006_1290</name>
</gene>
<evidence type="ECO:0000313" key="3">
    <source>
        <dbReference type="Proteomes" id="UP000199312"/>
    </source>
</evidence>
<accession>A0A1I6PRK4</accession>
<dbReference type="EMBL" id="FOZP01000002">
    <property type="protein sequence ID" value="SFS42728.1"/>
    <property type="molecule type" value="Genomic_DNA"/>
</dbReference>
<dbReference type="RefSeq" id="WP_090223894.1">
    <property type="nucleotide sequence ID" value="NZ_FOZP01000002.1"/>
</dbReference>
<dbReference type="Proteomes" id="UP000199312">
    <property type="component" value="Unassembled WGS sequence"/>
</dbReference>
<dbReference type="InterPro" id="IPR031585">
    <property type="entry name" value="OmpA_OmpF-like"/>
</dbReference>
<feature type="signal peptide" evidence="1">
    <location>
        <begin position="1"/>
        <end position="19"/>
    </location>
</feature>
<organism evidence="2 3">
    <name type="scientific">Lutibacter maritimus</name>
    <dbReference type="NCBI Taxonomy" id="593133"/>
    <lineage>
        <taxon>Bacteria</taxon>
        <taxon>Pseudomonadati</taxon>
        <taxon>Bacteroidota</taxon>
        <taxon>Flavobacteriia</taxon>
        <taxon>Flavobacteriales</taxon>
        <taxon>Flavobacteriaceae</taxon>
        <taxon>Lutibacter</taxon>
    </lineage>
</organism>
<keyword evidence="3" id="KW-1185">Reference proteome</keyword>
<protein>
    <submittedName>
        <fullName evidence="2">Outer membrane protein W</fullName>
    </submittedName>
</protein>
<dbReference type="STRING" id="593133.SAMN04488006_1290"/>
<dbReference type="Gene3D" id="2.40.160.20">
    <property type="match status" value="1"/>
</dbReference>
<sequence length="272" mass="29314">MKKYLILCFIFVLALSVNAQDKDSDHVCKEDPCSHANIFAPQKGDFTAAMVFGRGAYLNGGLVVPNSYPSTVDGTSPYDNTVNANSNSITNMIGAEGRYYVGNKFALTLSGGAIMRNTPAVLAIPGVPNSSVPAYAAVDSSENIDVTATIGGQWLFKTKNDRLFPYLGFALPFDYARQSLYDPTVTVDNLGNVTITDLGARHADITAFGVQAVAGVDYYVAKDVFFGFDIKPVSYTYAVSVKTPGPGLMNLESENNTVSFFAQFSFKLGFKF</sequence>
<dbReference type="OrthoDB" id="1117162at2"/>
<feature type="chain" id="PRO_5011630784" evidence="1">
    <location>
        <begin position="20"/>
        <end position="272"/>
    </location>
</feature>